<gene>
    <name evidence="13" type="ORF">MNOR_LOCUS36244</name>
</gene>
<evidence type="ECO:0000256" key="8">
    <source>
        <dbReference type="ARBA" id="ARBA00023125"/>
    </source>
</evidence>
<dbReference type="InterPro" id="IPR036236">
    <property type="entry name" value="Znf_C2H2_sf"/>
</dbReference>
<dbReference type="Pfam" id="PF00096">
    <property type="entry name" value="zf-C2H2"/>
    <property type="match status" value="2"/>
</dbReference>
<keyword evidence="3" id="KW-0479">Metal-binding</keyword>
<organism evidence="13 14">
    <name type="scientific">Meganyctiphanes norvegica</name>
    <name type="common">Northern krill</name>
    <name type="synonym">Thysanopoda norvegica</name>
    <dbReference type="NCBI Taxonomy" id="48144"/>
    <lineage>
        <taxon>Eukaryota</taxon>
        <taxon>Metazoa</taxon>
        <taxon>Ecdysozoa</taxon>
        <taxon>Arthropoda</taxon>
        <taxon>Crustacea</taxon>
        <taxon>Multicrustacea</taxon>
        <taxon>Malacostraca</taxon>
        <taxon>Eumalacostraca</taxon>
        <taxon>Eucarida</taxon>
        <taxon>Euphausiacea</taxon>
        <taxon>Euphausiidae</taxon>
        <taxon>Meganyctiphanes</taxon>
    </lineage>
</organism>
<dbReference type="PROSITE" id="PS50157">
    <property type="entry name" value="ZINC_FINGER_C2H2_2"/>
    <property type="match status" value="3"/>
</dbReference>
<evidence type="ECO:0000313" key="14">
    <source>
        <dbReference type="Proteomes" id="UP001497623"/>
    </source>
</evidence>
<evidence type="ECO:0000256" key="10">
    <source>
        <dbReference type="ARBA" id="ARBA00023242"/>
    </source>
</evidence>
<dbReference type="GO" id="GO:0008270">
    <property type="term" value="F:zinc ion binding"/>
    <property type="evidence" value="ECO:0007669"/>
    <property type="project" value="UniProtKB-KW"/>
</dbReference>
<dbReference type="PANTHER" id="PTHR23235">
    <property type="entry name" value="KRUEPPEL-LIKE TRANSCRIPTION FACTOR"/>
    <property type="match status" value="1"/>
</dbReference>
<evidence type="ECO:0000256" key="11">
    <source>
        <dbReference type="PROSITE-ProRule" id="PRU00042"/>
    </source>
</evidence>
<comment type="subcellular location">
    <subcellularLocation>
        <location evidence="1">Nucleus</location>
    </subcellularLocation>
</comment>
<dbReference type="EMBL" id="CAXKWB010064660">
    <property type="protein sequence ID" value="CAL4187970.1"/>
    <property type="molecule type" value="Genomic_DNA"/>
</dbReference>
<evidence type="ECO:0000256" key="3">
    <source>
        <dbReference type="ARBA" id="ARBA00022723"/>
    </source>
</evidence>
<dbReference type="AlphaFoldDB" id="A0AAV2SIG2"/>
<evidence type="ECO:0000256" key="1">
    <source>
        <dbReference type="ARBA" id="ARBA00004123"/>
    </source>
</evidence>
<dbReference type="FunFam" id="3.30.160.60:FF:002343">
    <property type="entry name" value="Zinc finger protein 33A"/>
    <property type="match status" value="1"/>
</dbReference>
<dbReference type="Gene3D" id="3.30.160.60">
    <property type="entry name" value="Classic Zinc Finger"/>
    <property type="match status" value="4"/>
</dbReference>
<dbReference type="InterPro" id="IPR013087">
    <property type="entry name" value="Znf_C2H2_type"/>
</dbReference>
<keyword evidence="8" id="KW-0238">DNA-binding</keyword>
<keyword evidence="9" id="KW-0804">Transcription</keyword>
<evidence type="ECO:0000256" key="7">
    <source>
        <dbReference type="ARBA" id="ARBA00023015"/>
    </source>
</evidence>
<feature type="domain" description="C2H2-type" evidence="12">
    <location>
        <begin position="163"/>
        <end position="190"/>
    </location>
</feature>
<keyword evidence="7" id="KW-0805">Transcription regulation</keyword>
<keyword evidence="4" id="KW-0677">Repeat</keyword>
<keyword evidence="14" id="KW-1185">Reference proteome</keyword>
<protein>
    <recommendedName>
        <fullName evidence="12">C2H2-type domain-containing protein</fullName>
    </recommendedName>
</protein>
<evidence type="ECO:0000259" key="12">
    <source>
        <dbReference type="PROSITE" id="PS50157"/>
    </source>
</evidence>
<evidence type="ECO:0000313" key="13">
    <source>
        <dbReference type="EMBL" id="CAL4187970.1"/>
    </source>
</evidence>
<dbReference type="GO" id="GO:0000981">
    <property type="term" value="F:DNA-binding transcription factor activity, RNA polymerase II-specific"/>
    <property type="evidence" value="ECO:0007669"/>
    <property type="project" value="TreeGrafter"/>
</dbReference>
<reference evidence="13 14" key="1">
    <citation type="submission" date="2024-05" db="EMBL/GenBank/DDBJ databases">
        <authorList>
            <person name="Wallberg A."/>
        </authorList>
    </citation>
    <scope>NUCLEOTIDE SEQUENCE [LARGE SCALE GENOMIC DNA]</scope>
</reference>
<dbReference type="PROSITE" id="PS00028">
    <property type="entry name" value="ZINC_FINGER_C2H2_1"/>
    <property type="match status" value="3"/>
</dbReference>
<evidence type="ECO:0000256" key="5">
    <source>
        <dbReference type="ARBA" id="ARBA00022771"/>
    </source>
</evidence>
<dbReference type="SUPFAM" id="SSF57667">
    <property type="entry name" value="beta-beta-alpha zinc fingers"/>
    <property type="match status" value="2"/>
</dbReference>
<keyword evidence="10" id="KW-0539">Nucleus</keyword>
<name>A0AAV2SIG2_MEGNR</name>
<evidence type="ECO:0000256" key="9">
    <source>
        <dbReference type="ARBA" id="ARBA00023163"/>
    </source>
</evidence>
<feature type="non-terminal residue" evidence="13">
    <location>
        <position position="213"/>
    </location>
</feature>
<dbReference type="FunFam" id="3.30.160.60:FF:000710">
    <property type="entry name" value="Zinc finger protein 768"/>
    <property type="match status" value="1"/>
</dbReference>
<evidence type="ECO:0000256" key="4">
    <source>
        <dbReference type="ARBA" id="ARBA00022737"/>
    </source>
</evidence>
<keyword evidence="5 11" id="KW-0863">Zinc-finger</keyword>
<dbReference type="GO" id="GO:0000978">
    <property type="term" value="F:RNA polymerase II cis-regulatory region sequence-specific DNA binding"/>
    <property type="evidence" value="ECO:0007669"/>
    <property type="project" value="TreeGrafter"/>
</dbReference>
<feature type="domain" description="C2H2-type" evidence="12">
    <location>
        <begin position="107"/>
        <end position="134"/>
    </location>
</feature>
<dbReference type="FunFam" id="3.30.160.60:FF:000100">
    <property type="entry name" value="Zinc finger 45-like"/>
    <property type="match status" value="1"/>
</dbReference>
<proteinExistence type="inferred from homology"/>
<evidence type="ECO:0000256" key="6">
    <source>
        <dbReference type="ARBA" id="ARBA00022833"/>
    </source>
</evidence>
<dbReference type="PANTHER" id="PTHR23235:SF142">
    <property type="entry name" value="ZINC FINGER PROTEIN 384"/>
    <property type="match status" value="1"/>
</dbReference>
<feature type="domain" description="C2H2-type" evidence="12">
    <location>
        <begin position="135"/>
        <end position="162"/>
    </location>
</feature>
<comment type="caution">
    <text evidence="13">The sequence shown here is derived from an EMBL/GenBank/DDBJ whole genome shotgun (WGS) entry which is preliminary data.</text>
</comment>
<sequence>MNFVELKNENLKEHWIEACGENESEEDERHAKTDIEVKKEIKVITMKENDKVIVKEEVGANGELVQSQNVQVMVVEGIGVKEFMVKRENEFDDKPTNQKTHDGEKPFKCNQCDKAFTLKHILVRHYTTHSEEKPYECSQCGKAFKQNSHLVSHLKTHVGIKPYQCSQCDKSFSQSSSLSTHLRTHTGEKPYQCSQCDKSFSHIIVRFTKKKLC</sequence>
<keyword evidence="6" id="KW-0862">Zinc</keyword>
<evidence type="ECO:0000256" key="2">
    <source>
        <dbReference type="ARBA" id="ARBA00006991"/>
    </source>
</evidence>
<accession>A0AAV2SIG2</accession>
<dbReference type="FunFam" id="3.30.160.60:FF:001156">
    <property type="entry name" value="Zinc finger protein 407"/>
    <property type="match status" value="1"/>
</dbReference>
<dbReference type="GO" id="GO:0005634">
    <property type="term" value="C:nucleus"/>
    <property type="evidence" value="ECO:0007669"/>
    <property type="project" value="UniProtKB-SubCell"/>
</dbReference>
<dbReference type="Proteomes" id="UP001497623">
    <property type="component" value="Unassembled WGS sequence"/>
</dbReference>
<dbReference type="SMART" id="SM00355">
    <property type="entry name" value="ZnF_C2H2"/>
    <property type="match status" value="3"/>
</dbReference>
<comment type="similarity">
    <text evidence="2">Belongs to the krueppel C2H2-type zinc-finger protein family.</text>
</comment>